<reference evidence="3 4" key="1">
    <citation type="journal article" date="2015" name="G3 (Bethesda)">
        <title>Insights into Ongoing Evolution of the Hexachlorocyclohexane Catabolic Pathway from Comparative Genomics of Ten Sphingomonadaceae Strains.</title>
        <authorList>
            <person name="Pearce S.L."/>
            <person name="Oakeshott J.G."/>
            <person name="Pandey G."/>
        </authorList>
    </citation>
    <scope>NUCLEOTIDE SEQUENCE [LARGE SCALE GENOMIC DNA]</scope>
    <source>
        <strain evidence="3 4">LL01</strain>
    </source>
</reference>
<dbReference type="AlphaFoldDB" id="A0A0J7Y2E9"/>
<gene>
    <name evidence="3" type="ORF">V473_05175</name>
</gene>
<accession>A0A0J7Y2E9</accession>
<proteinExistence type="predicted"/>
<evidence type="ECO:0008006" key="5">
    <source>
        <dbReference type="Google" id="ProtNLM"/>
    </source>
</evidence>
<evidence type="ECO:0000256" key="2">
    <source>
        <dbReference type="SAM" id="Phobius"/>
    </source>
</evidence>
<dbReference type="EMBL" id="JACT01000001">
    <property type="protein sequence ID" value="KMS57608.1"/>
    <property type="molecule type" value="Genomic_DNA"/>
</dbReference>
<dbReference type="STRING" id="1420583.V473_05175"/>
<keyword evidence="2" id="KW-1133">Transmembrane helix</keyword>
<evidence type="ECO:0000256" key="1">
    <source>
        <dbReference type="SAM" id="MobiDB-lite"/>
    </source>
</evidence>
<sequence>MSGVVWAWTYPIESFWSARLTLHSIFKVPAIPWDKVRQRAGGMAFALVLNLLLLLALFTLSPNMEPPKQEDRLPVTFDVETGQKTEQQQAKAERAEKREQNNAAPQQQADPVVRPPIPVEKPAEQPPSPFPFLTLSREQMASADIGNLPKGAQGAGQGKGDSAAVAGPGEGPGGVQLFEAEWYRRPTHAELSSYLPNNAPARGYGLVACKTIDHYHVENCQTLGEAPLGSGFAKAVRLAAWQFLVRPPRVNGKAMVGSWVRIRIDYTRTMAPGGAEPDSSAGAGPGYDAGSESRPEPKRLAPGVAGPQF</sequence>
<feature type="region of interest" description="Disordered" evidence="1">
    <location>
        <begin position="83"/>
        <end position="132"/>
    </location>
</feature>
<comment type="caution">
    <text evidence="3">The sequence shown here is derived from an EMBL/GenBank/DDBJ whole genome shotgun (WGS) entry which is preliminary data.</text>
</comment>
<feature type="compositionally biased region" description="Basic and acidic residues" evidence="1">
    <location>
        <begin position="91"/>
        <end position="100"/>
    </location>
</feature>
<evidence type="ECO:0000313" key="3">
    <source>
        <dbReference type="EMBL" id="KMS57608.1"/>
    </source>
</evidence>
<evidence type="ECO:0000313" key="4">
    <source>
        <dbReference type="Proteomes" id="UP000052232"/>
    </source>
</evidence>
<feature type="region of interest" description="Disordered" evidence="1">
    <location>
        <begin position="271"/>
        <end position="309"/>
    </location>
</feature>
<organism evidence="3 4">
    <name type="scientific">Sphingobium cupriresistens LL01</name>
    <dbReference type="NCBI Taxonomy" id="1420583"/>
    <lineage>
        <taxon>Bacteria</taxon>
        <taxon>Pseudomonadati</taxon>
        <taxon>Pseudomonadota</taxon>
        <taxon>Alphaproteobacteria</taxon>
        <taxon>Sphingomonadales</taxon>
        <taxon>Sphingomonadaceae</taxon>
        <taxon>Sphingobium</taxon>
    </lineage>
</organism>
<dbReference type="PATRIC" id="fig|1420583.3.peg.1040"/>
<name>A0A0J7Y2E9_9SPHN</name>
<feature type="transmembrane region" description="Helical" evidence="2">
    <location>
        <begin position="40"/>
        <end position="60"/>
    </location>
</feature>
<feature type="compositionally biased region" description="Low complexity" evidence="1">
    <location>
        <begin position="101"/>
        <end position="112"/>
    </location>
</feature>
<keyword evidence="2" id="KW-0472">Membrane</keyword>
<keyword evidence="4" id="KW-1185">Reference proteome</keyword>
<protein>
    <recommendedName>
        <fullName evidence="5">Protein TonB</fullName>
    </recommendedName>
</protein>
<dbReference type="Proteomes" id="UP000052232">
    <property type="component" value="Unassembled WGS sequence"/>
</dbReference>
<keyword evidence="2" id="KW-0812">Transmembrane</keyword>
<feature type="compositionally biased region" description="Pro residues" evidence="1">
    <location>
        <begin position="113"/>
        <end position="130"/>
    </location>
</feature>